<dbReference type="InterPro" id="IPR052159">
    <property type="entry name" value="Competence_DNA_uptake"/>
</dbReference>
<reference evidence="2 3" key="1">
    <citation type="submission" date="2023-01" db="EMBL/GenBank/DDBJ databases">
        <title>Trichodesmium-associated heterotrophic epibiont bacteria.</title>
        <authorList>
            <person name="Cleveland C.S."/>
            <person name="Webb E.A."/>
        </authorList>
    </citation>
    <scope>NUCLEOTIDE SEQUENCE [LARGE SCALE GENOMIC DNA]</scope>
    <source>
        <strain evidence="2 3">USCH2</strain>
    </source>
</reference>
<proteinExistence type="predicted"/>
<evidence type="ECO:0000313" key="2">
    <source>
        <dbReference type="EMBL" id="MEJ6497077.1"/>
    </source>
</evidence>
<comment type="caution">
    <text evidence="2">The sequence shown here is derived from an EMBL/GenBank/DDBJ whole genome shotgun (WGS) entry which is preliminary data.</text>
</comment>
<accession>A0ABU8SVL9</accession>
<dbReference type="Proteomes" id="UP001377972">
    <property type="component" value="Unassembled WGS sequence"/>
</dbReference>
<evidence type="ECO:0000259" key="1">
    <source>
        <dbReference type="Pfam" id="PF00753"/>
    </source>
</evidence>
<dbReference type="PANTHER" id="PTHR30619:SF1">
    <property type="entry name" value="RECOMBINATION PROTEIN 2"/>
    <property type="match status" value="1"/>
</dbReference>
<protein>
    <submittedName>
        <fullName evidence="2">MBL fold metallo-hydrolase</fullName>
    </submittedName>
</protein>
<dbReference type="Pfam" id="PF00753">
    <property type="entry name" value="Lactamase_B"/>
    <property type="match status" value="1"/>
</dbReference>
<name>A0ABU8SVL9_9GAMM</name>
<dbReference type="SUPFAM" id="SSF56281">
    <property type="entry name" value="Metallo-hydrolase/oxidoreductase"/>
    <property type="match status" value="1"/>
</dbReference>
<dbReference type="EMBL" id="JAQPZS010000012">
    <property type="protein sequence ID" value="MEJ6497077.1"/>
    <property type="molecule type" value="Genomic_DNA"/>
</dbReference>
<gene>
    <name evidence="2" type="ORF">PQI24_13595</name>
</gene>
<feature type="domain" description="Metallo-beta-lactamase" evidence="1">
    <location>
        <begin position="12"/>
        <end position="80"/>
    </location>
</feature>
<keyword evidence="3" id="KW-1185">Reference proteome</keyword>
<dbReference type="PANTHER" id="PTHR30619">
    <property type="entry name" value="DNA INTERNALIZATION/COMPETENCE PROTEIN COMEC/REC2"/>
    <property type="match status" value="1"/>
</dbReference>
<dbReference type="InterPro" id="IPR036866">
    <property type="entry name" value="RibonucZ/Hydroxyglut_hydro"/>
</dbReference>
<dbReference type="InterPro" id="IPR001279">
    <property type="entry name" value="Metallo-B-lactamas"/>
</dbReference>
<dbReference type="RefSeq" id="WP_339981148.1">
    <property type="nucleotide sequence ID" value="NZ_JAQPZS010000012.1"/>
</dbReference>
<dbReference type="Gene3D" id="3.60.15.10">
    <property type="entry name" value="Ribonuclease Z/Hydroxyacylglutathione hydrolase-like"/>
    <property type="match status" value="1"/>
</dbReference>
<organism evidence="2 3">
    <name type="scientific">Pseudoalteromonas lipolytica</name>
    <dbReference type="NCBI Taxonomy" id="570156"/>
    <lineage>
        <taxon>Bacteria</taxon>
        <taxon>Pseudomonadati</taxon>
        <taxon>Pseudomonadota</taxon>
        <taxon>Gammaproteobacteria</taxon>
        <taxon>Alteromonadales</taxon>
        <taxon>Pseudoalteromonadaceae</taxon>
        <taxon>Pseudoalteromonas</taxon>
    </lineage>
</organism>
<evidence type="ECO:0000313" key="3">
    <source>
        <dbReference type="Proteomes" id="UP001377972"/>
    </source>
</evidence>
<sequence length="334" mass="37146">MDSNLIVYSIDAGIGDCILIIDKANNKKILIDSGPAMGRGKFSVEERLSSLLANDNTIDLAVVTHNDNDHIGGFKSLLEKDVISVKQFLFNDIETVSKVFSTDVNKISFKQDKALASYLDSSSIKSELIVADDNYDKKIKIGAFNLIFLSPSETALKKLKEAGDKKLGKISDTSSPDSKTLSEYLSDIKAGKDSFESDLSPTNRSSISFVLEIEDISLLFLADINAEVVVRYLKQSEQCKFDLVKLSHHGSAKNTNSEMLANLHCNSFLICTDAMNSHEHPSLKTLARVLNYEPDAKFYFSSSTEKLIELTKEIKEQSYYATQGVMKIEFTYKK</sequence>